<dbReference type="GeneID" id="18597774"/>
<dbReference type="InterPro" id="IPR008395">
    <property type="entry name" value="Agenet-like_dom"/>
</dbReference>
<reference evidence="2" key="1">
    <citation type="journal article" date="1997" name="Nucleic Acids Res.">
        <title>tRNAscan-SE: a program for improved detection of transfer RNA genes in genomic sequence.</title>
        <authorList>
            <person name="Lowe T.M."/>
            <person name="Eddy S.R."/>
        </authorList>
    </citation>
    <scope>NUCLEOTIDE SEQUENCE [LARGE SCALE GENOMIC DNA]</scope>
    <source>
        <strain evidence="2">r\B97-61/B2</strain>
    </source>
</reference>
<feature type="domain" description="Agenet" evidence="1">
    <location>
        <begin position="2"/>
        <end position="71"/>
    </location>
</feature>
<gene>
    <name evidence="3" type="primary">LOC18597774</name>
</gene>
<protein>
    <submittedName>
        <fullName evidence="3">DUF724 domain-containing protein 6</fullName>
    </submittedName>
</protein>
<dbReference type="KEGG" id="tcc:18597774"/>
<accession>A0AB32V275</accession>
<sequence>MAVFCKGDEVEVCSNEEGFLGSYIEAKVISRLKDSRYKVHDKNLVEEEDQSRPLVEIVTADEVRPLPPRTAREATRIFTYSGRGDAFHNDGWRRVGRITGEEGFKYWVYFPLTREEIEFPPSQLRIHLEWCNGV</sequence>
<feature type="domain" description="Agenet" evidence="1">
    <location>
        <begin position="76"/>
        <end position="132"/>
    </location>
</feature>
<dbReference type="AlphaFoldDB" id="A0AB32V275"/>
<name>A0AB32V275_THECC</name>
<reference evidence="3" key="2">
    <citation type="submission" date="2025-08" db="UniProtKB">
        <authorList>
            <consortium name="RefSeq"/>
        </authorList>
    </citation>
    <scope>IDENTIFICATION</scope>
</reference>
<dbReference type="InterPro" id="IPR014002">
    <property type="entry name" value="Agenet_dom_plant"/>
</dbReference>
<evidence type="ECO:0000259" key="1">
    <source>
        <dbReference type="SMART" id="SM00743"/>
    </source>
</evidence>
<dbReference type="RefSeq" id="XP_007027044.2">
    <property type="nucleotide sequence ID" value="XM_007026982.2"/>
</dbReference>
<dbReference type="Proteomes" id="UP000694886">
    <property type="component" value="Chromosome 5"/>
</dbReference>
<evidence type="ECO:0000313" key="3">
    <source>
        <dbReference type="RefSeq" id="XP_007027044.2"/>
    </source>
</evidence>
<dbReference type="Pfam" id="PF05641">
    <property type="entry name" value="Agenet"/>
    <property type="match status" value="1"/>
</dbReference>
<dbReference type="PANTHER" id="PTHR31917">
    <property type="entry name" value="AGENET DOMAIN-CONTAINING PROTEIN-RELATED"/>
    <property type="match status" value="1"/>
</dbReference>
<evidence type="ECO:0000313" key="2">
    <source>
        <dbReference type="Proteomes" id="UP000694886"/>
    </source>
</evidence>
<organism evidence="2 3">
    <name type="scientific">Theobroma cacao</name>
    <name type="common">Cacao</name>
    <name type="synonym">Cocoa</name>
    <dbReference type="NCBI Taxonomy" id="3641"/>
    <lineage>
        <taxon>Eukaryota</taxon>
        <taxon>Viridiplantae</taxon>
        <taxon>Streptophyta</taxon>
        <taxon>Embryophyta</taxon>
        <taxon>Tracheophyta</taxon>
        <taxon>Spermatophyta</taxon>
        <taxon>Magnoliopsida</taxon>
        <taxon>eudicotyledons</taxon>
        <taxon>Gunneridae</taxon>
        <taxon>Pentapetalae</taxon>
        <taxon>rosids</taxon>
        <taxon>malvids</taxon>
        <taxon>Malvales</taxon>
        <taxon>Malvaceae</taxon>
        <taxon>Byttnerioideae</taxon>
        <taxon>Theobroma</taxon>
    </lineage>
</organism>
<proteinExistence type="predicted"/>
<dbReference type="Gene3D" id="2.30.30.140">
    <property type="match status" value="1"/>
</dbReference>
<dbReference type="CDD" id="cd20405">
    <property type="entry name" value="Tudor_Agenet_AtDUF_rpt1_3"/>
    <property type="match status" value="1"/>
</dbReference>
<dbReference type="Gramene" id="Tc05v2_t003610.1">
    <property type="protein sequence ID" value="Tc05v2_p003610.1"/>
    <property type="gene ID" value="Tc05v2_g003610"/>
</dbReference>
<dbReference type="CDD" id="cd20406">
    <property type="entry name" value="Tudor_Agenet_AtDUF_rpt2_4"/>
    <property type="match status" value="1"/>
</dbReference>
<dbReference type="SMART" id="SM00743">
    <property type="entry name" value="Agenet"/>
    <property type="match status" value="2"/>
</dbReference>
<dbReference type="PANTHER" id="PTHR31917:SF148">
    <property type="entry name" value="DUF724 DOMAIN-CONTAINING PROTEIN 2"/>
    <property type="match status" value="1"/>
</dbReference>